<protein>
    <recommendedName>
        <fullName evidence="4">SMP domain-containing protein</fullName>
    </recommendedName>
</protein>
<dbReference type="EMBL" id="CP042198">
    <property type="protein sequence ID" value="QDS75904.1"/>
    <property type="molecule type" value="Genomic_DNA"/>
</dbReference>
<evidence type="ECO:0008006" key="4">
    <source>
        <dbReference type="Google" id="ProtNLM"/>
    </source>
</evidence>
<dbReference type="AlphaFoldDB" id="A0A517LJT9"/>
<evidence type="ECO:0000313" key="2">
    <source>
        <dbReference type="EMBL" id="QDS75904.1"/>
    </source>
</evidence>
<sequence>MSYAPRKTNEPAPSAIEESTGEIISDSLAADSLRSGGQFADGHASISGQKAVGSTAANTDISGATTLGPAPDAEARLATEEWGESASLSASKSLNETKGQYNTVGGTGSAHTVGTAPSAQSIDVRKGEMPKGKNLTEGGFDQGASNASYADVESGRNPSRLAELEFEKRNAKGLVSEGSMGSRVGGVTDKGQYGNLGNDESA</sequence>
<dbReference type="OrthoDB" id="5383057at2759"/>
<feature type="compositionally biased region" description="Polar residues" evidence="1">
    <location>
        <begin position="86"/>
        <end position="121"/>
    </location>
</feature>
<accession>A0A517LJT9</accession>
<feature type="compositionally biased region" description="Polar residues" evidence="1">
    <location>
        <begin position="55"/>
        <end position="65"/>
    </location>
</feature>
<feature type="region of interest" description="Disordered" evidence="1">
    <location>
        <begin position="1"/>
        <end position="202"/>
    </location>
</feature>
<evidence type="ECO:0000256" key="1">
    <source>
        <dbReference type="SAM" id="MobiDB-lite"/>
    </source>
</evidence>
<reference evidence="2 3" key="1">
    <citation type="submission" date="2019-07" db="EMBL/GenBank/DDBJ databases">
        <title>Finished genome of Venturia effusa.</title>
        <authorList>
            <person name="Young C.A."/>
            <person name="Cox M.P."/>
            <person name="Ganley A.R.D."/>
            <person name="David W.J."/>
        </authorList>
    </citation>
    <scope>NUCLEOTIDE SEQUENCE [LARGE SCALE GENOMIC DNA]</scope>
    <source>
        <strain evidence="3">albino</strain>
    </source>
</reference>
<dbReference type="Proteomes" id="UP000316270">
    <property type="component" value="Chromosome 14"/>
</dbReference>
<gene>
    <name evidence="2" type="ORF">FKW77_002633</name>
</gene>
<proteinExistence type="predicted"/>
<keyword evidence="3" id="KW-1185">Reference proteome</keyword>
<name>A0A517LJT9_9PEZI</name>
<evidence type="ECO:0000313" key="3">
    <source>
        <dbReference type="Proteomes" id="UP000316270"/>
    </source>
</evidence>
<organism evidence="2 3">
    <name type="scientific">Venturia effusa</name>
    <dbReference type="NCBI Taxonomy" id="50376"/>
    <lineage>
        <taxon>Eukaryota</taxon>
        <taxon>Fungi</taxon>
        <taxon>Dikarya</taxon>
        <taxon>Ascomycota</taxon>
        <taxon>Pezizomycotina</taxon>
        <taxon>Dothideomycetes</taxon>
        <taxon>Pleosporomycetidae</taxon>
        <taxon>Venturiales</taxon>
        <taxon>Venturiaceae</taxon>
        <taxon>Venturia</taxon>
    </lineage>
</organism>